<evidence type="ECO:0000259" key="2">
    <source>
        <dbReference type="Pfam" id="PF12816"/>
    </source>
</evidence>
<feature type="compositionally biased region" description="Polar residues" evidence="1">
    <location>
        <begin position="87"/>
        <end position="107"/>
    </location>
</feature>
<dbReference type="GO" id="GO:0034058">
    <property type="term" value="P:endosomal vesicle fusion"/>
    <property type="evidence" value="ECO:0007669"/>
    <property type="project" value="TreeGrafter"/>
</dbReference>
<dbReference type="InterPro" id="IPR025941">
    <property type="entry name" value="Vps8_central_dom"/>
</dbReference>
<accession>A0A8J2N3W5</accession>
<feature type="domain" description="VPS8-like TPR-like repeats" evidence="3">
    <location>
        <begin position="1241"/>
        <end position="1458"/>
    </location>
</feature>
<dbReference type="GO" id="GO:0006623">
    <property type="term" value="P:protein targeting to vacuole"/>
    <property type="evidence" value="ECO:0007669"/>
    <property type="project" value="InterPro"/>
</dbReference>
<feature type="compositionally biased region" description="Low complexity" evidence="1">
    <location>
        <begin position="125"/>
        <end position="137"/>
    </location>
</feature>
<dbReference type="GO" id="GO:0005770">
    <property type="term" value="C:late endosome"/>
    <property type="evidence" value="ECO:0007669"/>
    <property type="project" value="TreeGrafter"/>
</dbReference>
<dbReference type="RefSeq" id="XP_043171372.1">
    <property type="nucleotide sequence ID" value="XM_043315437.1"/>
</dbReference>
<evidence type="ECO:0000313" key="4">
    <source>
        <dbReference type="EMBL" id="CAG5174530.1"/>
    </source>
</evidence>
<dbReference type="InterPro" id="IPR045111">
    <property type="entry name" value="Vps41/Vps8"/>
</dbReference>
<evidence type="ECO:0000259" key="3">
    <source>
        <dbReference type="Pfam" id="PF25066"/>
    </source>
</evidence>
<dbReference type="Proteomes" id="UP000676310">
    <property type="component" value="Unassembled WGS sequence"/>
</dbReference>
<dbReference type="InterPro" id="IPR036322">
    <property type="entry name" value="WD40_repeat_dom_sf"/>
</dbReference>
<feature type="region of interest" description="Disordered" evidence="1">
    <location>
        <begin position="1"/>
        <end position="149"/>
    </location>
</feature>
<dbReference type="Pfam" id="PF12816">
    <property type="entry name" value="TPR_Vps8"/>
    <property type="match status" value="1"/>
</dbReference>
<dbReference type="OrthoDB" id="289913at2759"/>
<proteinExistence type="predicted"/>
<organism evidence="4 5">
    <name type="scientific">Alternaria atra</name>
    <dbReference type="NCBI Taxonomy" id="119953"/>
    <lineage>
        <taxon>Eukaryota</taxon>
        <taxon>Fungi</taxon>
        <taxon>Dikarya</taxon>
        <taxon>Ascomycota</taxon>
        <taxon>Pezizomycotina</taxon>
        <taxon>Dothideomycetes</taxon>
        <taxon>Pleosporomycetidae</taxon>
        <taxon>Pleosporales</taxon>
        <taxon>Pleosporineae</taxon>
        <taxon>Pleosporaceae</taxon>
        <taxon>Alternaria</taxon>
        <taxon>Alternaria sect. Ulocladioides</taxon>
    </lineage>
</organism>
<feature type="compositionally biased region" description="Gly residues" evidence="1">
    <location>
        <begin position="1504"/>
        <end position="1516"/>
    </location>
</feature>
<feature type="compositionally biased region" description="Polar residues" evidence="1">
    <location>
        <begin position="52"/>
        <end position="64"/>
    </location>
</feature>
<gene>
    <name evidence="4" type="ORF">ALTATR162_LOCUS7808</name>
</gene>
<dbReference type="PANTHER" id="PTHR12616">
    <property type="entry name" value="VACUOLAR PROTEIN SORTING VPS41"/>
    <property type="match status" value="1"/>
</dbReference>
<dbReference type="EMBL" id="CAJRGZ010000022">
    <property type="protein sequence ID" value="CAG5174530.1"/>
    <property type="molecule type" value="Genomic_DNA"/>
</dbReference>
<name>A0A8J2N3W5_9PLEO</name>
<dbReference type="PANTHER" id="PTHR12616:SF8">
    <property type="entry name" value="VACUOLAR PROTEIN SORTING-ASSOCIATED PROTEIN 8 HOMOLOG"/>
    <property type="match status" value="1"/>
</dbReference>
<evidence type="ECO:0008006" key="6">
    <source>
        <dbReference type="Google" id="ProtNLM"/>
    </source>
</evidence>
<evidence type="ECO:0000256" key="1">
    <source>
        <dbReference type="SAM" id="MobiDB-lite"/>
    </source>
</evidence>
<dbReference type="Pfam" id="PF23410">
    <property type="entry name" value="Beta-prop_VPS8"/>
    <property type="match status" value="1"/>
</dbReference>
<sequence>MGESALGASVTQEDDHEGSATAERSLDDGDSEDVQSTDNGIEGLTFARTRSRNTPAETQDSVSELSIRPKITLEGSPASTDIPDDTPSVQGSGISSPTSSVPVSHNSLRAHRPTSLQPFERRFSSRLSPSPLTSPARGQSPAFLSPHSRQSSVSSNLIFQQLSDDGSETPQAPWEVVRWTRLKKITEQVFSEIGRRNFGRPTCLNVTVLLAIGTSKGSILIFDYQQVLKSIIGPGTKAVECGAITSLTIAADHSTIAGGHATGHIFTWELSKPARPFLHIPPLERAILEDNKSDGHVSGVAILHLGFLGTRHTALVSADDAGMAFSHLATRGLGAIARTVKTTRILGRYPLSAKSLEKPRKPSSVLAFAPLPLGNVEQPTDSMGLTALLTPYLLVIVSTTPVAQTQHKAPRPKDVEAHSALSGCLAWFPAVKLKTSNGPENAVSKTKLVYCWSNVLTILEVDHILPPPSEREKPTELRFKPRSRWKADEAIVAVQWLSRSVLSVLTISQRLIILEDNTLRVTDSFDLLQKHIYHSDLFSRQLKPVVEQLNEEDALLHGVVADAFYMSFRAYKGRLFLLGFNDCSIGTLSNWADRLLALMEDGNYIAAIGLATSYYVGDADKLTVGLPENDKARHALVQPKLLEMITASLKYSFSHQDDVDGGTHERRAKELAEVVFSGLLCMEEYDFLFEEVYDAYEEASAEKAFFETLEPYIQDDEITAVPPNVLKDLITFYASANRSTQLEEMICRLDTDTMDLNQVTTLCQQYVLYDALIYVWTRAIGDYITPLTNILELIKLVDFDVDETGNIYLTAAKKIFPYLAYTFTGRVYPGGTFMNDDQAYSAKKDMYRFLFSGKNLQWPPGSGDVILTQSDGSPEPAFPYLQLVLDFDASSFMSMLNEAFEDSFLNGEQDAPNEAQANGMQHGSALTPTRQSIINYLFGIMNTDNFDPEDVIYFYMFVARNLPKYPQHIMLPGTSLHQILMGLCNYPTDTIKEDCQLSVEYLLSIYHPPNPQSLVPLFETAGFHRVLKSVYRGAHQYARLLETYLVDDEDEEAVFGCIADILRPSKGLTKKQVNEVKAVIVGRAANLAAVDASQTAMILRQYAPDLLKPVLDAIEAEADAQYRYLEALIEPDQAGAGAMTAIDENLPSEFIESYVQLMCTYNSGHVADFVSSLKSSDLRLDPVLPALEKGGVIDGAVILMARDGFVQGAMDRLVKHLGTLETALTGLIGAAAETPDVANTEEAVHDLLDDIEKYIKVGIWLCQGQTRSAERGPESTIDRRKSAYGEVRESDLALDELLWLELVDTSVRLIRDTSSAVADHDASIASTNVDQADTVDTACIVSSLRSTIQQTFSALLTSTTIPPTQKTAQPHPATDASTTRPPFQQPRSQPRSNPSFLRILRCLLTRATHTYSPSLFDLRSVLSEIFAAYTFEETILSLANRFLDKESFEHVEEITELRKRGWRPRGQMCEGCRKRAWGPGAGSGVWEAWEKREEGRAKMKAEAGGAGAGDGEGSGKAKGKRPSQADVLDDGEEEGEKEESLVLFACRHLWHKGCLEKESGGQEANAEVGKIMGRMGLKCPLC</sequence>
<dbReference type="GO" id="GO:0030897">
    <property type="term" value="C:HOPS complex"/>
    <property type="evidence" value="ECO:0007669"/>
    <property type="project" value="TreeGrafter"/>
</dbReference>
<comment type="caution">
    <text evidence="4">The sequence shown here is derived from an EMBL/GenBank/DDBJ whole genome shotgun (WGS) entry which is preliminary data.</text>
</comment>
<dbReference type="GeneID" id="67019849"/>
<reference evidence="4" key="1">
    <citation type="submission" date="2021-05" db="EMBL/GenBank/DDBJ databases">
        <authorList>
            <person name="Stam R."/>
        </authorList>
    </citation>
    <scope>NUCLEOTIDE SEQUENCE</scope>
    <source>
        <strain evidence="4">CS162</strain>
    </source>
</reference>
<feature type="compositionally biased region" description="Polar residues" evidence="1">
    <location>
        <begin position="1359"/>
        <end position="1368"/>
    </location>
</feature>
<protein>
    <recommendedName>
        <fullName evidence="6">Vacuolar protein sorting-associated protein 8 central domain-containing protein</fullName>
    </recommendedName>
</protein>
<feature type="region of interest" description="Disordered" evidence="1">
    <location>
        <begin position="1359"/>
        <end position="1393"/>
    </location>
</feature>
<evidence type="ECO:0000313" key="5">
    <source>
        <dbReference type="Proteomes" id="UP000676310"/>
    </source>
</evidence>
<feature type="domain" description="Vacuolar protein sorting-associated protein 8 central" evidence="2">
    <location>
        <begin position="705"/>
        <end position="900"/>
    </location>
</feature>
<feature type="compositionally biased region" description="Low complexity" evidence="1">
    <location>
        <begin position="1380"/>
        <end position="1393"/>
    </location>
</feature>
<keyword evidence="5" id="KW-1185">Reference proteome</keyword>
<dbReference type="InterPro" id="IPR059070">
    <property type="entry name" value="TPR_VPS8_2"/>
</dbReference>
<dbReference type="SUPFAM" id="SSF50978">
    <property type="entry name" value="WD40 repeat-like"/>
    <property type="match status" value="1"/>
</dbReference>
<dbReference type="Pfam" id="PF25066">
    <property type="entry name" value="TPR_VPS8_2"/>
    <property type="match status" value="1"/>
</dbReference>
<feature type="region of interest" description="Disordered" evidence="1">
    <location>
        <begin position="1496"/>
        <end position="1534"/>
    </location>
</feature>